<dbReference type="EMBL" id="HBNR01032638">
    <property type="protein sequence ID" value="CAE4587362.1"/>
    <property type="molecule type" value="Transcribed_RNA"/>
</dbReference>
<keyword evidence="2" id="KW-1133">Transmembrane helix</keyword>
<feature type="compositionally biased region" description="Polar residues" evidence="1">
    <location>
        <begin position="102"/>
        <end position="114"/>
    </location>
</feature>
<evidence type="ECO:0000256" key="1">
    <source>
        <dbReference type="SAM" id="MobiDB-lite"/>
    </source>
</evidence>
<gene>
    <name evidence="3" type="ORF">AMON00008_LOCUS22400</name>
</gene>
<protein>
    <submittedName>
        <fullName evidence="3">Uncharacterized protein</fullName>
    </submittedName>
</protein>
<name>A0A7S4QLN7_9DINO</name>
<proteinExistence type="predicted"/>
<feature type="compositionally biased region" description="Low complexity" evidence="1">
    <location>
        <begin position="315"/>
        <end position="325"/>
    </location>
</feature>
<dbReference type="AlphaFoldDB" id="A0A7S4QLN7"/>
<keyword evidence="2" id="KW-0472">Membrane</keyword>
<feature type="compositionally biased region" description="Basic residues" evidence="1">
    <location>
        <begin position="193"/>
        <end position="202"/>
    </location>
</feature>
<accession>A0A7S4QLN7</accession>
<sequence length="447" mass="47457">MTDEAPYGLQLSTAHLVLLVTVVALVLFILILCVTCSGCLPKIKDDKGRRGDRKKASRAEPDVEMGLDGYFDDKKFPGRLSMMSLSSLSTMDECPRAPPSPYSSTRTGTPTSLRSSAEADWGVLKVDSMSDDGFVSQANLLDVEGGLQGGKANPQAWIPGTANGEATRDQQPHAPFHEMEMKAWWSDGDVRATKRGQPRRSKVGLIPPTADFGDARPGKRRSRSSGVRPAASDLGGGRQSLTRGWSTAGSHLPVPDQDVAQQGPLGRRSSPSLCPATPDFGVVQQGPPKRWSSPGLLPATPDFGVTKQASRRSSKSSLSCATAAKDTTRRTVRRKISRLTAAEALASTAPALRRLRAAEESRPDGGSQSDSGEQATRWGHRPRSSSVPSAAVGFAVAAPSSVDGTRPQAGRGWRRDVHAEPVTGVEAEARLVSRNSSSSKGSEISVV</sequence>
<keyword evidence="2" id="KW-0812">Transmembrane</keyword>
<feature type="compositionally biased region" description="Polar residues" evidence="1">
    <location>
        <begin position="239"/>
        <end position="249"/>
    </location>
</feature>
<reference evidence="3" key="1">
    <citation type="submission" date="2021-01" db="EMBL/GenBank/DDBJ databases">
        <authorList>
            <person name="Corre E."/>
            <person name="Pelletier E."/>
            <person name="Niang G."/>
            <person name="Scheremetjew M."/>
            <person name="Finn R."/>
            <person name="Kale V."/>
            <person name="Holt S."/>
            <person name="Cochrane G."/>
            <person name="Meng A."/>
            <person name="Brown T."/>
            <person name="Cohen L."/>
        </authorList>
    </citation>
    <scope>NUCLEOTIDE SEQUENCE</scope>
    <source>
        <strain evidence="3">CCMP3105</strain>
    </source>
</reference>
<feature type="region of interest" description="Disordered" evidence="1">
    <location>
        <begin position="89"/>
        <end position="114"/>
    </location>
</feature>
<feature type="region of interest" description="Disordered" evidence="1">
    <location>
        <begin position="193"/>
        <end position="335"/>
    </location>
</feature>
<evidence type="ECO:0000256" key="2">
    <source>
        <dbReference type="SAM" id="Phobius"/>
    </source>
</evidence>
<organism evidence="3">
    <name type="scientific">Alexandrium monilatum</name>
    <dbReference type="NCBI Taxonomy" id="311494"/>
    <lineage>
        <taxon>Eukaryota</taxon>
        <taxon>Sar</taxon>
        <taxon>Alveolata</taxon>
        <taxon>Dinophyceae</taxon>
        <taxon>Gonyaulacales</taxon>
        <taxon>Pyrocystaceae</taxon>
        <taxon>Alexandrium</taxon>
    </lineage>
</organism>
<feature type="region of interest" description="Disordered" evidence="1">
    <location>
        <begin position="347"/>
        <end position="447"/>
    </location>
</feature>
<feature type="compositionally biased region" description="Low complexity" evidence="1">
    <location>
        <begin position="432"/>
        <end position="447"/>
    </location>
</feature>
<feature type="transmembrane region" description="Helical" evidence="2">
    <location>
        <begin position="16"/>
        <end position="40"/>
    </location>
</feature>
<evidence type="ECO:0000313" key="3">
    <source>
        <dbReference type="EMBL" id="CAE4587362.1"/>
    </source>
</evidence>